<proteinExistence type="predicted"/>
<dbReference type="InterPro" id="IPR001173">
    <property type="entry name" value="Glyco_trans_2-like"/>
</dbReference>
<dbReference type="Gene3D" id="3.90.550.10">
    <property type="entry name" value="Spore Coat Polysaccharide Biosynthesis Protein SpsA, Chain A"/>
    <property type="match status" value="1"/>
</dbReference>
<reference evidence="2" key="1">
    <citation type="journal article" date="2020" name="Nature">
        <title>Giant virus diversity and host interactions through global metagenomics.</title>
        <authorList>
            <person name="Schulz F."/>
            <person name="Roux S."/>
            <person name="Paez-Espino D."/>
            <person name="Jungbluth S."/>
            <person name="Walsh D.A."/>
            <person name="Denef V.J."/>
            <person name="McMahon K.D."/>
            <person name="Konstantinidis K.T."/>
            <person name="Eloe-Fadrosh E.A."/>
            <person name="Kyrpides N.C."/>
            <person name="Woyke T."/>
        </authorList>
    </citation>
    <scope>NUCLEOTIDE SEQUENCE</scope>
    <source>
        <strain evidence="2">GVMAG-M-3300022752-66</strain>
    </source>
</reference>
<dbReference type="InterPro" id="IPR029044">
    <property type="entry name" value="Nucleotide-diphossugar_trans"/>
</dbReference>
<dbReference type="SUPFAM" id="SSF53448">
    <property type="entry name" value="Nucleotide-diphospho-sugar transferases"/>
    <property type="match status" value="1"/>
</dbReference>
<evidence type="ECO:0000259" key="1">
    <source>
        <dbReference type="Pfam" id="PF00535"/>
    </source>
</evidence>
<evidence type="ECO:0000313" key="2">
    <source>
        <dbReference type="EMBL" id="QHT08464.1"/>
    </source>
</evidence>
<feature type="domain" description="Glycosyltransferase 2-like" evidence="1">
    <location>
        <begin position="9"/>
        <end position="157"/>
    </location>
</feature>
<name>A0A6C0CXH0_9ZZZZ</name>
<dbReference type="Pfam" id="PF00535">
    <property type="entry name" value="Glycos_transf_2"/>
    <property type="match status" value="1"/>
</dbReference>
<organism evidence="2">
    <name type="scientific">viral metagenome</name>
    <dbReference type="NCBI Taxonomy" id="1070528"/>
    <lineage>
        <taxon>unclassified sequences</taxon>
        <taxon>metagenomes</taxon>
        <taxon>organismal metagenomes</taxon>
    </lineage>
</organism>
<dbReference type="EMBL" id="MN739496">
    <property type="protein sequence ID" value="QHT08464.1"/>
    <property type="molecule type" value="Genomic_DNA"/>
</dbReference>
<protein>
    <recommendedName>
        <fullName evidence="1">Glycosyltransferase 2-like domain-containing protein</fullName>
    </recommendedName>
</protein>
<dbReference type="CDD" id="cd00761">
    <property type="entry name" value="Glyco_tranf_GTA_type"/>
    <property type="match status" value="1"/>
</dbReference>
<accession>A0A6C0CXH0</accession>
<dbReference type="AlphaFoldDB" id="A0A6C0CXH0"/>
<sequence>MTTQYKCCICGPVKNCGPYLDKIFENIEKIGALFEEYVIIMYYDHSNDNTLQKLKDYQKKNSRLKFYINKRNVSPYRTHRIANARNFCIEKIRQSYSEYPFFIMMDCDEVNCKNVYPNVLKNYLDRDDWDALSFQTSPSYYDIWALSIKPFTFSYNHFLNNYAYYDKIQNYVTKLLNNLKNGELLPCISAFNGFAIYRTKKFENCLYDGRIRLDLVPKHYLLKHMKVTNSPIIFKDYGNVNGYYEDCEHRAFHLQGINRNNARIRISPEVIFI</sequence>